<organism evidence="1 2">
    <name type="scientific">Ganoderma sinense ZZ0214-1</name>
    <dbReference type="NCBI Taxonomy" id="1077348"/>
    <lineage>
        <taxon>Eukaryota</taxon>
        <taxon>Fungi</taxon>
        <taxon>Dikarya</taxon>
        <taxon>Basidiomycota</taxon>
        <taxon>Agaricomycotina</taxon>
        <taxon>Agaricomycetes</taxon>
        <taxon>Polyporales</taxon>
        <taxon>Polyporaceae</taxon>
        <taxon>Ganoderma</taxon>
    </lineage>
</organism>
<protein>
    <submittedName>
        <fullName evidence="1">Uncharacterized protein</fullName>
    </submittedName>
</protein>
<sequence>MSSPNPPNRLNTVTTWYFGIPWSILYIRRVLENAAPTTDEVELDLRKNAMEADEEDSQDHLFDWAYENVGAVINRNPDLLTCEDCVDHLKTYSKTVLVLVLRKKIVQTQDQLKDGLDLHRYPPPTDDQVEELKNRGWIVDWYKAVEQ</sequence>
<comment type="caution">
    <text evidence="1">The sequence shown here is derived from an EMBL/GenBank/DDBJ whole genome shotgun (WGS) entry which is preliminary data.</text>
</comment>
<dbReference type="AlphaFoldDB" id="A0A2G8S490"/>
<gene>
    <name evidence="1" type="ORF">GSI_08588</name>
</gene>
<dbReference type="Proteomes" id="UP000230002">
    <property type="component" value="Unassembled WGS sequence"/>
</dbReference>
<dbReference type="EMBL" id="AYKW01000023">
    <property type="protein sequence ID" value="PIL28547.1"/>
    <property type="molecule type" value="Genomic_DNA"/>
</dbReference>
<keyword evidence="2" id="KW-1185">Reference proteome</keyword>
<evidence type="ECO:0000313" key="2">
    <source>
        <dbReference type="Proteomes" id="UP000230002"/>
    </source>
</evidence>
<reference evidence="1 2" key="1">
    <citation type="journal article" date="2015" name="Sci. Rep.">
        <title>Chromosome-level genome map provides insights into diverse defense mechanisms in the medicinal fungus Ganoderma sinense.</title>
        <authorList>
            <person name="Zhu Y."/>
            <person name="Xu J."/>
            <person name="Sun C."/>
            <person name="Zhou S."/>
            <person name="Xu H."/>
            <person name="Nelson D.R."/>
            <person name="Qian J."/>
            <person name="Song J."/>
            <person name="Luo H."/>
            <person name="Xiang L."/>
            <person name="Li Y."/>
            <person name="Xu Z."/>
            <person name="Ji A."/>
            <person name="Wang L."/>
            <person name="Lu S."/>
            <person name="Hayward A."/>
            <person name="Sun W."/>
            <person name="Li X."/>
            <person name="Schwartz D.C."/>
            <person name="Wang Y."/>
            <person name="Chen S."/>
        </authorList>
    </citation>
    <scope>NUCLEOTIDE SEQUENCE [LARGE SCALE GENOMIC DNA]</scope>
    <source>
        <strain evidence="1 2">ZZ0214-1</strain>
    </source>
</reference>
<proteinExistence type="predicted"/>
<accession>A0A2G8S490</accession>
<evidence type="ECO:0000313" key="1">
    <source>
        <dbReference type="EMBL" id="PIL28547.1"/>
    </source>
</evidence>
<name>A0A2G8S490_9APHY</name>